<dbReference type="PANTHER" id="PTHR43346:SF1">
    <property type="entry name" value="QUERCETIN 2,3-DIOXYGENASE-RELATED"/>
    <property type="match status" value="1"/>
</dbReference>
<accession>A0ABY4AIW1</accession>
<name>A0ABY4AIW1_9BURK</name>
<sequence length="125" mass="13965">MTSKFLIRPQDIEPYHPANHTDTSNKRLISRHNVGAQHMEVILGTLGKSGGALPHAHPGVEQVCYMLEGTAHVEVGDETFEMTPGDTCFFPADVMHKLEVTSEEPVKLLVIYSPPYEENPDKVRR</sequence>
<evidence type="ECO:0000259" key="1">
    <source>
        <dbReference type="Pfam" id="PF07883"/>
    </source>
</evidence>
<evidence type="ECO:0000313" key="3">
    <source>
        <dbReference type="Proteomes" id="UP000831607"/>
    </source>
</evidence>
<proteinExistence type="predicted"/>
<dbReference type="RefSeq" id="WP_243478506.1">
    <property type="nucleotide sequence ID" value="NZ_CP063982.1"/>
</dbReference>
<dbReference type="InterPro" id="IPR014710">
    <property type="entry name" value="RmlC-like_jellyroll"/>
</dbReference>
<dbReference type="InterPro" id="IPR052538">
    <property type="entry name" value="Flavonoid_dioxygenase-like"/>
</dbReference>
<dbReference type="SUPFAM" id="SSF51182">
    <property type="entry name" value="RmlC-like cupins"/>
    <property type="match status" value="1"/>
</dbReference>
<dbReference type="Pfam" id="PF07883">
    <property type="entry name" value="Cupin_2"/>
    <property type="match status" value="1"/>
</dbReference>
<dbReference type="InterPro" id="IPR013096">
    <property type="entry name" value="Cupin_2"/>
</dbReference>
<dbReference type="InterPro" id="IPR011051">
    <property type="entry name" value="RmlC_Cupin_sf"/>
</dbReference>
<organism evidence="2 3">
    <name type="scientific">Orrella daihaiensis</name>
    <dbReference type="NCBI Taxonomy" id="2782176"/>
    <lineage>
        <taxon>Bacteria</taxon>
        <taxon>Pseudomonadati</taxon>
        <taxon>Pseudomonadota</taxon>
        <taxon>Betaproteobacteria</taxon>
        <taxon>Burkholderiales</taxon>
        <taxon>Alcaligenaceae</taxon>
        <taxon>Orrella</taxon>
    </lineage>
</organism>
<dbReference type="EMBL" id="CP063982">
    <property type="protein sequence ID" value="UOD50109.1"/>
    <property type="molecule type" value="Genomic_DNA"/>
</dbReference>
<protein>
    <submittedName>
        <fullName evidence="2">Cupin domain-containing protein</fullName>
    </submittedName>
</protein>
<dbReference type="Gene3D" id="2.60.120.10">
    <property type="entry name" value="Jelly Rolls"/>
    <property type="match status" value="1"/>
</dbReference>
<dbReference type="Proteomes" id="UP000831607">
    <property type="component" value="Chromosome"/>
</dbReference>
<gene>
    <name evidence="2" type="ORF">DHf2319_11805</name>
</gene>
<feature type="domain" description="Cupin type-2" evidence="1">
    <location>
        <begin position="46"/>
        <end position="112"/>
    </location>
</feature>
<dbReference type="PANTHER" id="PTHR43346">
    <property type="entry name" value="LIGAND BINDING DOMAIN PROTEIN, PUTATIVE (AFU_ORTHOLOGUE AFUA_6G14370)-RELATED"/>
    <property type="match status" value="1"/>
</dbReference>
<evidence type="ECO:0000313" key="2">
    <source>
        <dbReference type="EMBL" id="UOD50109.1"/>
    </source>
</evidence>
<reference evidence="2 3" key="1">
    <citation type="submission" date="2020-11" db="EMBL/GenBank/DDBJ databases">
        <title>Algicoccus daihaiensis sp.nov., isolated from Daihai Lake in Inner Mongolia.</title>
        <authorList>
            <person name="Kai J."/>
        </authorList>
    </citation>
    <scope>NUCLEOTIDE SEQUENCE [LARGE SCALE GENOMIC DNA]</scope>
    <source>
        <strain evidence="3">f23</strain>
    </source>
</reference>
<keyword evidence="3" id="KW-1185">Reference proteome</keyword>